<protein>
    <recommendedName>
        <fullName evidence="2">GP-PDE domain-containing protein</fullName>
    </recommendedName>
</protein>
<keyword evidence="4" id="KW-1185">Reference proteome</keyword>
<name>A0A372IJ06_9BACT</name>
<organism evidence="3 4">
    <name type="scientific">Paracidobacterium acidisoli</name>
    <dbReference type="NCBI Taxonomy" id="2303751"/>
    <lineage>
        <taxon>Bacteria</taxon>
        <taxon>Pseudomonadati</taxon>
        <taxon>Acidobacteriota</taxon>
        <taxon>Terriglobia</taxon>
        <taxon>Terriglobales</taxon>
        <taxon>Acidobacteriaceae</taxon>
        <taxon>Paracidobacterium</taxon>
    </lineage>
</organism>
<dbReference type="SUPFAM" id="SSF51695">
    <property type="entry name" value="PLC-like phosphodiesterases"/>
    <property type="match status" value="1"/>
</dbReference>
<feature type="region of interest" description="Disordered" evidence="1">
    <location>
        <begin position="767"/>
        <end position="815"/>
    </location>
</feature>
<dbReference type="Gene3D" id="3.20.20.190">
    <property type="entry name" value="Phosphatidylinositol (PI) phosphodiesterase"/>
    <property type="match status" value="1"/>
</dbReference>
<dbReference type="InterPro" id="IPR017946">
    <property type="entry name" value="PLC-like_Pdiesterase_TIM-brl"/>
</dbReference>
<dbReference type="AlphaFoldDB" id="A0A372IJ06"/>
<evidence type="ECO:0000313" key="4">
    <source>
        <dbReference type="Proteomes" id="UP000264702"/>
    </source>
</evidence>
<dbReference type="PANTHER" id="PTHR46211:SF14">
    <property type="entry name" value="GLYCEROPHOSPHODIESTER PHOSPHODIESTERASE"/>
    <property type="match status" value="1"/>
</dbReference>
<evidence type="ECO:0000259" key="2">
    <source>
        <dbReference type="PROSITE" id="PS51704"/>
    </source>
</evidence>
<accession>A0A372IJ06</accession>
<reference evidence="3 4" key="1">
    <citation type="submission" date="2018-08" db="EMBL/GenBank/DDBJ databases">
        <title>Acidipila sp. 4G-K13, an acidobacterium isolated from forest soil.</title>
        <authorList>
            <person name="Gao Z.-H."/>
            <person name="Qiu L.-H."/>
        </authorList>
    </citation>
    <scope>NUCLEOTIDE SEQUENCE [LARGE SCALE GENOMIC DNA]</scope>
    <source>
        <strain evidence="3 4">4G-K13</strain>
    </source>
</reference>
<dbReference type="Proteomes" id="UP000264702">
    <property type="component" value="Unassembled WGS sequence"/>
</dbReference>
<dbReference type="PANTHER" id="PTHR46211">
    <property type="entry name" value="GLYCEROPHOSPHORYL DIESTER PHOSPHODIESTERASE"/>
    <property type="match status" value="1"/>
</dbReference>
<comment type="caution">
    <text evidence="3">The sequence shown here is derived from an EMBL/GenBank/DDBJ whole genome shotgun (WGS) entry which is preliminary data.</text>
</comment>
<dbReference type="GO" id="GO:0008081">
    <property type="term" value="F:phosphoric diester hydrolase activity"/>
    <property type="evidence" value="ECO:0007669"/>
    <property type="project" value="InterPro"/>
</dbReference>
<gene>
    <name evidence="3" type="ORF">D0Y96_18970</name>
</gene>
<evidence type="ECO:0000256" key="1">
    <source>
        <dbReference type="SAM" id="MobiDB-lite"/>
    </source>
</evidence>
<dbReference type="PROSITE" id="PS51704">
    <property type="entry name" value="GP_PDE"/>
    <property type="match status" value="1"/>
</dbReference>
<feature type="domain" description="GP-PDE" evidence="2">
    <location>
        <begin position="66"/>
        <end position="372"/>
    </location>
</feature>
<dbReference type="InterPro" id="IPR030395">
    <property type="entry name" value="GP_PDE_dom"/>
</dbReference>
<sequence>MFGIRKFRCFVYAVAVFPLFFTSIARLDGQCRNLTMTNPRARDGSDWDLVKLQREMQRPVDRENLILVTAHRGDWDICPENTIEGAMMAMDQKLELVELDVRVTTDGIPYLTHDWDLRGEALNANRDEATENNIYKIESGTLAAENRVKPDRHGYPGKSGGDDRTIHFQTFRQFLETYLDRVQRLDHGVVDHVVRRGAGIVVDIKGEDRVVTDLEYEQSLQYTSLQKILREVHRFEQQKGVSLKNVLIYKVNLKSMRQITETPVPNAHDRKPLTADEFNEFLRTAEIGYTPGLIFIVYPEDWVKSGPKETYSVYHPWLEDYRKHYEKLLAVDWQTRYPNINLEAESLDDVNNDRGVGAFVSYNPFPEGGRRSDGTCTFQGNPDTPVRDPNLGTMCLQQGLKTYASASIEFFFPPRDSGLPLLATSLTTDMYENAVNYLRIMGRRHTDPIKWTGGDEKGADDRQGVLGLPPGEKIIDWNYESRGQCRVFDTVSEVCAHLPENVHLNQDVGGFAVVTNEPSSTATIMRLNEGDMKTGFTVAIELPEGVANNVTNISTVITVLNSHGQPAFSVLRGRDGSWYAGKLIDRVLDRSFDTKLWDPVSPCSSQKPCAAEMVYVSVSPYGEVRIDDFGIYKQKLHKVFGNWQSTLLNYGIPVTEYQPGADREYPNQPTENPRFIEISGVGIGKLAYDLYGADSIYKNPNTTAFVSLPISRFAVWREGMIGEMPEKSPSLFRGVEQAILRDMQARFNKYQFDPMWLPCNSGQYEVNRQGEGLNGPTTQYDPTDIATPCTPDGRAVPVPSLKLQAGSVTADEDPE</sequence>
<proteinExistence type="predicted"/>
<dbReference type="Pfam" id="PF03009">
    <property type="entry name" value="GDPD"/>
    <property type="match status" value="1"/>
</dbReference>
<dbReference type="EMBL" id="QVQT01000008">
    <property type="protein sequence ID" value="RFU14897.1"/>
    <property type="molecule type" value="Genomic_DNA"/>
</dbReference>
<evidence type="ECO:0000313" key="3">
    <source>
        <dbReference type="EMBL" id="RFU14897.1"/>
    </source>
</evidence>
<dbReference type="GO" id="GO:0006629">
    <property type="term" value="P:lipid metabolic process"/>
    <property type="evidence" value="ECO:0007669"/>
    <property type="project" value="InterPro"/>
</dbReference>